<dbReference type="FunFam" id="1.10.340.70:FF:000001">
    <property type="entry name" value="Retrovirus-related Pol polyprotein from transposon gypsy-like Protein"/>
    <property type="match status" value="1"/>
</dbReference>
<sequence>MNVCFTLDSNGSVIANLQVKQILLEQVKEEQKLDEKLVKLTKEVQNGEKLDFTVTENGGLFYQNKLCIPCDDKLRREILNKAHTSPYAMHPGGTKMYQTIKEHYWWNGMKRDIADFISKCLVCQKKIMRFGQKGKLSPRFIGPYEILERVGPVAYKLALPP</sequence>
<evidence type="ECO:0000259" key="2">
    <source>
        <dbReference type="Pfam" id="PF17921"/>
    </source>
</evidence>
<dbReference type="Pfam" id="PF17921">
    <property type="entry name" value="Integrase_H2C2"/>
    <property type="match status" value="1"/>
</dbReference>
<gene>
    <name evidence="3" type="ORF">MTR67_031280</name>
</gene>
<dbReference type="AlphaFoldDB" id="A0AAF0ZFU6"/>
<proteinExistence type="predicted"/>
<dbReference type="PANTHER" id="PTHR46148">
    <property type="entry name" value="CHROMO DOMAIN-CONTAINING PROTEIN"/>
    <property type="match status" value="1"/>
</dbReference>
<keyword evidence="1" id="KW-0175">Coiled coil</keyword>
<dbReference type="EMBL" id="CP133618">
    <property type="protein sequence ID" value="WMV37895.1"/>
    <property type="molecule type" value="Genomic_DNA"/>
</dbReference>
<feature type="domain" description="Integrase zinc-binding" evidence="2">
    <location>
        <begin position="71"/>
        <end position="125"/>
    </location>
</feature>
<protein>
    <recommendedName>
        <fullName evidence="2">Integrase zinc-binding domain-containing protein</fullName>
    </recommendedName>
</protein>
<keyword evidence="4" id="KW-1185">Reference proteome</keyword>
<dbReference type="InterPro" id="IPR041588">
    <property type="entry name" value="Integrase_H2C2"/>
</dbReference>
<reference evidence="3" key="1">
    <citation type="submission" date="2023-08" db="EMBL/GenBank/DDBJ databases">
        <title>A de novo genome assembly of Solanum verrucosum Schlechtendal, a Mexican diploid species geographically isolated from the other diploid A-genome species in potato relatives.</title>
        <authorList>
            <person name="Hosaka K."/>
        </authorList>
    </citation>
    <scope>NUCLEOTIDE SEQUENCE</scope>
    <source>
        <tissue evidence="3">Young leaves</tissue>
    </source>
</reference>
<evidence type="ECO:0000313" key="4">
    <source>
        <dbReference type="Proteomes" id="UP001234989"/>
    </source>
</evidence>
<evidence type="ECO:0000313" key="3">
    <source>
        <dbReference type="EMBL" id="WMV37895.1"/>
    </source>
</evidence>
<dbReference type="Proteomes" id="UP001234989">
    <property type="component" value="Chromosome 7"/>
</dbReference>
<organism evidence="3 4">
    <name type="scientific">Solanum verrucosum</name>
    <dbReference type="NCBI Taxonomy" id="315347"/>
    <lineage>
        <taxon>Eukaryota</taxon>
        <taxon>Viridiplantae</taxon>
        <taxon>Streptophyta</taxon>
        <taxon>Embryophyta</taxon>
        <taxon>Tracheophyta</taxon>
        <taxon>Spermatophyta</taxon>
        <taxon>Magnoliopsida</taxon>
        <taxon>eudicotyledons</taxon>
        <taxon>Gunneridae</taxon>
        <taxon>Pentapetalae</taxon>
        <taxon>asterids</taxon>
        <taxon>lamiids</taxon>
        <taxon>Solanales</taxon>
        <taxon>Solanaceae</taxon>
        <taxon>Solanoideae</taxon>
        <taxon>Solaneae</taxon>
        <taxon>Solanum</taxon>
    </lineage>
</organism>
<accession>A0AAF0ZFU6</accession>
<dbReference type="Gene3D" id="1.10.340.70">
    <property type="match status" value="1"/>
</dbReference>
<name>A0AAF0ZFU6_SOLVR</name>
<dbReference type="PANTHER" id="PTHR46148:SF44">
    <property type="entry name" value="GAG-POL POLYPROTEIN"/>
    <property type="match status" value="1"/>
</dbReference>
<evidence type="ECO:0000256" key="1">
    <source>
        <dbReference type="SAM" id="Coils"/>
    </source>
</evidence>
<feature type="coiled-coil region" evidence="1">
    <location>
        <begin position="23"/>
        <end position="50"/>
    </location>
</feature>